<reference evidence="3" key="2">
    <citation type="submission" date="2015-06" db="UniProtKB">
        <authorList>
            <consortium name="EnsemblPlants"/>
        </authorList>
    </citation>
    <scope>IDENTIFICATION</scope>
    <source>
        <strain evidence="3">DM1-3 516 R44</strain>
    </source>
</reference>
<accession>M1D8X2</accession>
<dbReference type="InParanoid" id="M1D8X2"/>
<evidence type="ECO:0000256" key="2">
    <source>
        <dbReference type="SAM" id="Phobius"/>
    </source>
</evidence>
<evidence type="ECO:0000256" key="1">
    <source>
        <dbReference type="SAM" id="MobiDB-lite"/>
    </source>
</evidence>
<keyword evidence="2" id="KW-0812">Transmembrane</keyword>
<reference evidence="4" key="1">
    <citation type="journal article" date="2011" name="Nature">
        <title>Genome sequence and analysis of the tuber crop potato.</title>
        <authorList>
            <consortium name="The Potato Genome Sequencing Consortium"/>
        </authorList>
    </citation>
    <scope>NUCLEOTIDE SEQUENCE [LARGE SCALE GENOMIC DNA]</scope>
    <source>
        <strain evidence="4">cv. DM1-3 516 R44</strain>
    </source>
</reference>
<proteinExistence type="predicted"/>
<feature type="transmembrane region" description="Helical" evidence="2">
    <location>
        <begin position="168"/>
        <end position="186"/>
    </location>
</feature>
<dbReference type="AlphaFoldDB" id="M1D8X2"/>
<feature type="compositionally biased region" description="Polar residues" evidence="1">
    <location>
        <begin position="31"/>
        <end position="44"/>
    </location>
</feature>
<sequence>MSAKSDSATGSRDADKRRLSYLRRVAEHFQRPQTSRQKFQNQTAIEAPNHRRGGDIRRTAESFSELNLTRQSTQHCAAKDCSTTLVEIADELGDPPFSQLIAFSVLPLASSHYGSLSGKVLLRGTNRRLADCSFPHLLIHFLQGFAYWNEWRFMSFWQLTKLNSAIRRIPFLVLFSPIFFVLRLSVHASAKTLNT</sequence>
<name>M1D8X2_SOLTU</name>
<evidence type="ECO:0000313" key="3">
    <source>
        <dbReference type="EnsemblPlants" id="PGSC0003DMT400085176"/>
    </source>
</evidence>
<dbReference type="Gramene" id="PGSC0003DMT400085176">
    <property type="protein sequence ID" value="PGSC0003DMT400085176"/>
    <property type="gene ID" value="PGSC0003DMG400034747"/>
</dbReference>
<keyword evidence="2" id="KW-0472">Membrane</keyword>
<dbReference type="EnsemblPlants" id="PGSC0003DMT400085176">
    <property type="protein sequence ID" value="PGSC0003DMT400085176"/>
    <property type="gene ID" value="PGSC0003DMG400034747"/>
</dbReference>
<dbReference type="HOGENOM" id="CLU_1398550_0_0_1"/>
<dbReference type="PaxDb" id="4113-PGSC0003DMT400085176"/>
<keyword evidence="4" id="KW-1185">Reference proteome</keyword>
<evidence type="ECO:0000313" key="4">
    <source>
        <dbReference type="Proteomes" id="UP000011115"/>
    </source>
</evidence>
<protein>
    <submittedName>
        <fullName evidence="3">Uncharacterized protein</fullName>
    </submittedName>
</protein>
<organism evidence="3 4">
    <name type="scientific">Solanum tuberosum</name>
    <name type="common">Potato</name>
    <dbReference type="NCBI Taxonomy" id="4113"/>
    <lineage>
        <taxon>Eukaryota</taxon>
        <taxon>Viridiplantae</taxon>
        <taxon>Streptophyta</taxon>
        <taxon>Embryophyta</taxon>
        <taxon>Tracheophyta</taxon>
        <taxon>Spermatophyta</taxon>
        <taxon>Magnoliopsida</taxon>
        <taxon>eudicotyledons</taxon>
        <taxon>Gunneridae</taxon>
        <taxon>Pentapetalae</taxon>
        <taxon>asterids</taxon>
        <taxon>lamiids</taxon>
        <taxon>Solanales</taxon>
        <taxon>Solanaceae</taxon>
        <taxon>Solanoideae</taxon>
        <taxon>Solaneae</taxon>
        <taxon>Solanum</taxon>
    </lineage>
</organism>
<keyword evidence="2" id="KW-1133">Transmembrane helix</keyword>
<feature type="region of interest" description="Disordered" evidence="1">
    <location>
        <begin position="31"/>
        <end position="56"/>
    </location>
</feature>
<dbReference type="Proteomes" id="UP000011115">
    <property type="component" value="Unassembled WGS sequence"/>
</dbReference>